<dbReference type="PANTHER" id="PTHR40758:SF1">
    <property type="entry name" value="CONSERVED PROTEIN"/>
    <property type="match status" value="1"/>
</dbReference>
<dbReference type="Pfam" id="PF07398">
    <property type="entry name" value="MDMPI_C"/>
    <property type="match status" value="1"/>
</dbReference>
<keyword evidence="3" id="KW-0413">Isomerase</keyword>
<dbReference type="InterPro" id="IPR024344">
    <property type="entry name" value="MDMPI_metal-binding"/>
</dbReference>
<dbReference type="Pfam" id="PF11716">
    <property type="entry name" value="MDMPI_N"/>
    <property type="match status" value="1"/>
</dbReference>
<comment type="caution">
    <text evidence="3">The sequence shown here is derived from an EMBL/GenBank/DDBJ whole genome shotgun (WGS) entry which is preliminary data.</text>
</comment>
<dbReference type="EMBL" id="JAZEWV010000012">
    <property type="protein sequence ID" value="MEE4543719.1"/>
    <property type="molecule type" value="Genomic_DNA"/>
</dbReference>
<dbReference type="NCBIfam" id="TIGR03083">
    <property type="entry name" value="maleylpyruvate isomerase family mycothiol-dependent enzyme"/>
    <property type="match status" value="1"/>
</dbReference>
<evidence type="ECO:0000313" key="4">
    <source>
        <dbReference type="Proteomes" id="UP001344658"/>
    </source>
</evidence>
<dbReference type="Proteomes" id="UP001344658">
    <property type="component" value="Unassembled WGS sequence"/>
</dbReference>
<keyword evidence="4" id="KW-1185">Reference proteome</keyword>
<dbReference type="InterPro" id="IPR034660">
    <property type="entry name" value="DinB/YfiT-like"/>
</dbReference>
<gene>
    <name evidence="3" type="ORF">V2S66_17295</name>
</gene>
<dbReference type="RefSeq" id="WP_330796401.1">
    <property type="nucleotide sequence ID" value="NZ_JAZEWV010000012.1"/>
</dbReference>
<dbReference type="InterPro" id="IPR010872">
    <property type="entry name" value="MDMPI_C-term_domain"/>
</dbReference>
<evidence type="ECO:0000259" key="2">
    <source>
        <dbReference type="Pfam" id="PF11716"/>
    </source>
</evidence>
<accession>A0ABU7PD44</accession>
<organism evidence="3 4">
    <name type="scientific">Actinacidiphila polyblastidii</name>
    <dbReference type="NCBI Taxonomy" id="3110430"/>
    <lineage>
        <taxon>Bacteria</taxon>
        <taxon>Bacillati</taxon>
        <taxon>Actinomycetota</taxon>
        <taxon>Actinomycetes</taxon>
        <taxon>Kitasatosporales</taxon>
        <taxon>Streptomycetaceae</taxon>
        <taxon>Actinacidiphila</taxon>
    </lineage>
</organism>
<evidence type="ECO:0000313" key="3">
    <source>
        <dbReference type="EMBL" id="MEE4543719.1"/>
    </source>
</evidence>
<reference evidence="3 4" key="1">
    <citation type="submission" date="2023-12" db="EMBL/GenBank/DDBJ databases">
        <title>Streptomyces sp. V4-01.</title>
        <authorList>
            <person name="Somphong A."/>
            <person name="Phongsopitanun W."/>
        </authorList>
    </citation>
    <scope>NUCLEOTIDE SEQUENCE [LARGE SCALE GENOMIC DNA]</scope>
    <source>
        <strain evidence="3 4">V4-01</strain>
    </source>
</reference>
<feature type="domain" description="Mycothiol-dependent maleylpyruvate isomerase metal-binding" evidence="2">
    <location>
        <begin position="11"/>
        <end position="138"/>
    </location>
</feature>
<dbReference type="PANTHER" id="PTHR40758">
    <property type="entry name" value="CONSERVED PROTEIN"/>
    <property type="match status" value="1"/>
</dbReference>
<dbReference type="InterPro" id="IPR017517">
    <property type="entry name" value="Maleyloyr_isom"/>
</dbReference>
<proteinExistence type="predicted"/>
<protein>
    <submittedName>
        <fullName evidence="3">Maleylpyruvate isomerase N-terminal domain-containing protein</fullName>
    </submittedName>
</protein>
<dbReference type="GO" id="GO:0016853">
    <property type="term" value="F:isomerase activity"/>
    <property type="evidence" value="ECO:0007669"/>
    <property type="project" value="UniProtKB-KW"/>
</dbReference>
<sequence>MSLLDHERYCAAITDETALLRDTVRGADLTRTVPTCPDWTIGRLAVHVGQAHRWVEAMVRDRAAEELPDDAEHIADYEPAAGADALDAWLADGADKLAGALRTAGAEQPMWSWARPQNAGFWARRMAMETVVHRADAAIAAERPYDPAPELAADALDEWFELATDPDAVAEDPRARELLGSGQTLHLHATDVPGAEWLIVRDPDRLRWSRTHAKADMALRATLTDLLLVLQRRLSPDSPRLEIIGERALLDHWLARTAFGASAEDETV</sequence>
<evidence type="ECO:0000259" key="1">
    <source>
        <dbReference type="Pfam" id="PF07398"/>
    </source>
</evidence>
<name>A0ABU7PD44_9ACTN</name>
<dbReference type="SUPFAM" id="SSF109854">
    <property type="entry name" value="DinB/YfiT-like putative metalloenzymes"/>
    <property type="match status" value="1"/>
</dbReference>
<feature type="domain" description="MDMPI C-terminal" evidence="1">
    <location>
        <begin position="150"/>
        <end position="251"/>
    </location>
</feature>